<feature type="region of interest" description="Disordered" evidence="1">
    <location>
        <begin position="460"/>
        <end position="606"/>
    </location>
</feature>
<proteinExistence type="predicted"/>
<evidence type="ECO:0000313" key="3">
    <source>
        <dbReference type="Proteomes" id="UP000199167"/>
    </source>
</evidence>
<gene>
    <name evidence="2" type="ORF">SAMN04488515_1693</name>
</gene>
<feature type="region of interest" description="Disordered" evidence="1">
    <location>
        <begin position="262"/>
        <end position="375"/>
    </location>
</feature>
<name>A0A1I0Q6Z2_9RHOB</name>
<feature type="compositionally biased region" description="Acidic residues" evidence="1">
    <location>
        <begin position="267"/>
        <end position="368"/>
    </location>
</feature>
<accession>A0A1I0Q6Z2</accession>
<keyword evidence="3" id="KW-1185">Reference proteome</keyword>
<feature type="compositionally biased region" description="Basic and acidic residues" evidence="1">
    <location>
        <begin position="541"/>
        <end position="559"/>
    </location>
</feature>
<sequence>MVNKVSLGLEKASKIMVESSKILTVSYGTFSCTLEGFEDSFGTMKAIAEYFRDLAQGDRYFGAEPPAPDAEMLTRIAEKEIARRVEARADESGIVLRAVDAAQAPAAAPAMPPVATPPTEVKVAAVATAAVADHVESTHAATADADGDVARPEAGEVTAPTLVASSPAAADADDALDDDMAEEMDVTAPAASFAEMDAGQISEVPAHPDADSVAAKLQRIRAVVGPAAADDDMLEDEQTESFADDAEEEIADMPPASDDFAAFAAEDSFDEEDENDFAADLDNIDTEAQDDESADDDIAEAEEDEAELADDSTGEDDDAEADAMEDDSDADVAADADIDDDSAAESFDQDDAAEADEAEAEVAEDAEPAVEAPKQNFRARILRVAKIPALSAQADEADDLSEDTADAVRESIAAQSGDDVVAEADGAYDDIDDADVAELADIDEPSEATLSDEDEAELLADLAEVEREIEETSEAPAAEAAPEAPATPTGRDILPEADDAAMSRIMDQADEQLSEPEGSRRRSAIAQLKAAVAATEAARQLGDKGEDQASKENAFRDDLNQAVRPRSGDELPRTQLRTERPRPAPLKLVPAQRVDEADTADSDAAPVLPRRVASDAGMVDAGNFADFAAEMGATELPDLLEAAAAYTAYVEGVEDFSRPQIMKKVQASATEEFSREDGLRSFGTLLRQGRISKVRNGRFQVSDQTRFKPEKKAG</sequence>
<dbReference type="EMBL" id="FOIZ01000001">
    <property type="protein sequence ID" value="SEW22363.1"/>
    <property type="molecule type" value="Genomic_DNA"/>
</dbReference>
<dbReference type="PROSITE" id="PS51257">
    <property type="entry name" value="PROKAR_LIPOPROTEIN"/>
    <property type="match status" value="1"/>
</dbReference>
<dbReference type="AlphaFoldDB" id="A0A1I0Q6Z2"/>
<evidence type="ECO:0000256" key="1">
    <source>
        <dbReference type="SAM" id="MobiDB-lite"/>
    </source>
</evidence>
<evidence type="ECO:0000313" key="2">
    <source>
        <dbReference type="EMBL" id="SEW22363.1"/>
    </source>
</evidence>
<feature type="compositionally biased region" description="Low complexity" evidence="1">
    <location>
        <begin position="474"/>
        <end position="489"/>
    </location>
</feature>
<organism evidence="2 3">
    <name type="scientific">Cognatiyoonia koreensis</name>
    <dbReference type="NCBI Taxonomy" id="364200"/>
    <lineage>
        <taxon>Bacteria</taxon>
        <taxon>Pseudomonadati</taxon>
        <taxon>Pseudomonadota</taxon>
        <taxon>Alphaproteobacteria</taxon>
        <taxon>Rhodobacterales</taxon>
        <taxon>Paracoccaceae</taxon>
        <taxon>Cognatiyoonia</taxon>
    </lineage>
</organism>
<feature type="compositionally biased region" description="Basic and acidic residues" evidence="1">
    <location>
        <begin position="566"/>
        <end position="582"/>
    </location>
</feature>
<protein>
    <recommendedName>
        <fullName evidence="4">Lipoprotein</fullName>
    </recommendedName>
</protein>
<reference evidence="2 3" key="1">
    <citation type="submission" date="2016-10" db="EMBL/GenBank/DDBJ databases">
        <authorList>
            <person name="de Groot N.N."/>
        </authorList>
    </citation>
    <scope>NUCLEOTIDE SEQUENCE [LARGE SCALE GENOMIC DNA]</scope>
    <source>
        <strain evidence="2 3">DSM 17925</strain>
    </source>
</reference>
<dbReference type="STRING" id="364200.SAMN04488515_1693"/>
<evidence type="ECO:0008006" key="4">
    <source>
        <dbReference type="Google" id="ProtNLM"/>
    </source>
</evidence>
<dbReference type="Proteomes" id="UP000199167">
    <property type="component" value="Unassembled WGS sequence"/>
</dbReference>